<proteinExistence type="predicted"/>
<keyword evidence="2" id="KW-1185">Reference proteome</keyword>
<protein>
    <submittedName>
        <fullName evidence="1">Uncharacterized protein</fullName>
    </submittedName>
</protein>
<name>A0A4Y2UTK9_ARAVE</name>
<gene>
    <name evidence="1" type="ORF">AVEN_131487_1</name>
</gene>
<dbReference type="AlphaFoldDB" id="A0A4Y2UTK9"/>
<reference evidence="1 2" key="1">
    <citation type="journal article" date="2019" name="Sci. Rep.">
        <title>Orb-weaving spider Araneus ventricosus genome elucidates the spidroin gene catalogue.</title>
        <authorList>
            <person name="Kono N."/>
            <person name="Nakamura H."/>
            <person name="Ohtoshi R."/>
            <person name="Moran D.A.P."/>
            <person name="Shinohara A."/>
            <person name="Yoshida Y."/>
            <person name="Fujiwara M."/>
            <person name="Mori M."/>
            <person name="Tomita M."/>
            <person name="Arakawa K."/>
        </authorList>
    </citation>
    <scope>NUCLEOTIDE SEQUENCE [LARGE SCALE GENOMIC DNA]</scope>
</reference>
<organism evidence="1 2">
    <name type="scientific">Araneus ventricosus</name>
    <name type="common">Orbweaver spider</name>
    <name type="synonym">Epeira ventricosa</name>
    <dbReference type="NCBI Taxonomy" id="182803"/>
    <lineage>
        <taxon>Eukaryota</taxon>
        <taxon>Metazoa</taxon>
        <taxon>Ecdysozoa</taxon>
        <taxon>Arthropoda</taxon>
        <taxon>Chelicerata</taxon>
        <taxon>Arachnida</taxon>
        <taxon>Araneae</taxon>
        <taxon>Araneomorphae</taxon>
        <taxon>Entelegynae</taxon>
        <taxon>Araneoidea</taxon>
        <taxon>Araneidae</taxon>
        <taxon>Araneus</taxon>
    </lineage>
</organism>
<evidence type="ECO:0000313" key="1">
    <source>
        <dbReference type="EMBL" id="GBO15036.1"/>
    </source>
</evidence>
<dbReference type="Proteomes" id="UP000499080">
    <property type="component" value="Unassembled WGS sequence"/>
</dbReference>
<dbReference type="EMBL" id="BGPR01039105">
    <property type="protein sequence ID" value="GBO15036.1"/>
    <property type="molecule type" value="Genomic_DNA"/>
</dbReference>
<comment type="caution">
    <text evidence="1">The sequence shown here is derived from an EMBL/GenBank/DDBJ whole genome shotgun (WGS) entry which is preliminary data.</text>
</comment>
<accession>A0A4Y2UTK9</accession>
<sequence length="159" mass="18194">MFPYYQSTPTPFKRIESNLHRTFPSATPNWVSLDDRSFLSPFELLNPRGTDRSALSNFHSGRNDEKIALPFLIFHLSNRRRLTSEGHLHGDGRNINQLAVSTYRNPSLALEGQDQSSNLWKRSSKAFSAPLLLKWAIYPLLILTGDSLSNVSERQFIKF</sequence>
<evidence type="ECO:0000313" key="2">
    <source>
        <dbReference type="Proteomes" id="UP000499080"/>
    </source>
</evidence>